<reference evidence="2" key="1">
    <citation type="journal article" date="2023" name="Science">
        <title>Genome structures resolve the early diversification of teleost fishes.</title>
        <authorList>
            <person name="Parey E."/>
            <person name="Louis A."/>
            <person name="Montfort J."/>
            <person name="Bouchez O."/>
            <person name="Roques C."/>
            <person name="Iampietro C."/>
            <person name="Lluch J."/>
            <person name="Castinel A."/>
            <person name="Donnadieu C."/>
            <person name="Desvignes T."/>
            <person name="Floi Bucao C."/>
            <person name="Jouanno E."/>
            <person name="Wen M."/>
            <person name="Mejri S."/>
            <person name="Dirks R."/>
            <person name="Jansen H."/>
            <person name="Henkel C."/>
            <person name="Chen W.J."/>
            <person name="Zahm M."/>
            <person name="Cabau C."/>
            <person name="Klopp C."/>
            <person name="Thompson A.W."/>
            <person name="Robinson-Rechavi M."/>
            <person name="Braasch I."/>
            <person name="Lecointre G."/>
            <person name="Bobe J."/>
            <person name="Postlethwait J.H."/>
            <person name="Berthelot C."/>
            <person name="Roest Crollius H."/>
            <person name="Guiguen Y."/>
        </authorList>
    </citation>
    <scope>NUCLEOTIDE SEQUENCE</scope>
    <source>
        <strain evidence="2">Concon-B</strain>
    </source>
</reference>
<name>A0A9Q1DXE9_CONCO</name>
<organism evidence="2 3">
    <name type="scientific">Conger conger</name>
    <name type="common">Conger eel</name>
    <name type="synonym">Muraena conger</name>
    <dbReference type="NCBI Taxonomy" id="82655"/>
    <lineage>
        <taxon>Eukaryota</taxon>
        <taxon>Metazoa</taxon>
        <taxon>Chordata</taxon>
        <taxon>Craniata</taxon>
        <taxon>Vertebrata</taxon>
        <taxon>Euteleostomi</taxon>
        <taxon>Actinopterygii</taxon>
        <taxon>Neopterygii</taxon>
        <taxon>Teleostei</taxon>
        <taxon>Anguilliformes</taxon>
        <taxon>Congridae</taxon>
        <taxon>Conger</taxon>
    </lineage>
</organism>
<evidence type="ECO:0000259" key="1">
    <source>
        <dbReference type="Pfam" id="PF00536"/>
    </source>
</evidence>
<dbReference type="Pfam" id="PF00536">
    <property type="entry name" value="SAM_1"/>
    <property type="match status" value="1"/>
</dbReference>
<dbReference type="PANTHER" id="PTHR16155">
    <property type="entry name" value="DED DOMAIN-CONTAINING PROTEIN"/>
    <property type="match status" value="1"/>
</dbReference>
<dbReference type="SUPFAM" id="SSF47769">
    <property type="entry name" value="SAM/Pointed domain"/>
    <property type="match status" value="1"/>
</dbReference>
<keyword evidence="3" id="KW-1185">Reference proteome</keyword>
<feature type="domain" description="SAM" evidence="1">
    <location>
        <begin position="105"/>
        <end position="161"/>
    </location>
</feature>
<dbReference type="OrthoDB" id="2337140at2759"/>
<sequence>MLLICTESARGPLQASLKKELARDDTNGGIEQIEWPTNWVNSIMCEEARRLKFQNYGIQKRNLILSSKLSPGQQPWNDFKMAEQSQTKDEAPTWLTELPAEIQTWTKDHVRQWALNENLVDADVAEILHNEDIDGASLLLVSKSDLRDIGIKLGPTKRILCKRDELVLLKAKQLEENKVVSQCNQFSRAYPFNRCHDAYRYTANSILEVTETGPSRYIEPCHEFKAFIHTEEASAENKMKKFTDEALRFAAACMNSRTNGTIHFGVGRQEPQNGRYRGSIKRTRSTLRSDEAKCGYPPADLRTLQTLFLPHLSLCEHKKELDRRAEILQRPLH</sequence>
<dbReference type="EMBL" id="JAFJMO010000002">
    <property type="protein sequence ID" value="KAJ8283582.1"/>
    <property type="molecule type" value="Genomic_DNA"/>
</dbReference>
<dbReference type="Gene3D" id="1.10.150.50">
    <property type="entry name" value="Transcription Factor, Ets-1"/>
    <property type="match status" value="1"/>
</dbReference>
<gene>
    <name evidence="2" type="ORF">COCON_G00024320</name>
</gene>
<dbReference type="AlphaFoldDB" id="A0A9Q1DXE9"/>
<dbReference type="GO" id="GO:0005737">
    <property type="term" value="C:cytoplasm"/>
    <property type="evidence" value="ECO:0007669"/>
    <property type="project" value="TreeGrafter"/>
</dbReference>
<evidence type="ECO:0000313" key="2">
    <source>
        <dbReference type="EMBL" id="KAJ8283582.1"/>
    </source>
</evidence>
<dbReference type="PANTHER" id="PTHR16155:SF20">
    <property type="entry name" value="STERILE ALPHA MOTIF DOMAIN-CONTAINING PROTEIN 9-LIKE"/>
    <property type="match status" value="1"/>
</dbReference>
<accession>A0A9Q1DXE9</accession>
<dbReference type="InterPro" id="IPR013761">
    <property type="entry name" value="SAM/pointed_sf"/>
</dbReference>
<evidence type="ECO:0000313" key="3">
    <source>
        <dbReference type="Proteomes" id="UP001152803"/>
    </source>
</evidence>
<dbReference type="Proteomes" id="UP001152803">
    <property type="component" value="Unassembled WGS sequence"/>
</dbReference>
<protein>
    <recommendedName>
        <fullName evidence="1">SAM domain-containing protein</fullName>
    </recommendedName>
</protein>
<dbReference type="InterPro" id="IPR001660">
    <property type="entry name" value="SAM"/>
</dbReference>
<proteinExistence type="predicted"/>
<comment type="caution">
    <text evidence="2">The sequence shown here is derived from an EMBL/GenBank/DDBJ whole genome shotgun (WGS) entry which is preliminary data.</text>
</comment>